<dbReference type="PRINTS" id="PR00452">
    <property type="entry name" value="SH3DOMAIN"/>
</dbReference>
<dbReference type="AlphaFoldDB" id="A0A6A6FDM5"/>
<dbReference type="GO" id="GO:0035091">
    <property type="term" value="F:phosphatidylinositol binding"/>
    <property type="evidence" value="ECO:0007669"/>
    <property type="project" value="TreeGrafter"/>
</dbReference>
<dbReference type="GO" id="GO:0051015">
    <property type="term" value="F:actin filament binding"/>
    <property type="evidence" value="ECO:0007669"/>
    <property type="project" value="TreeGrafter"/>
</dbReference>
<evidence type="ECO:0000256" key="3">
    <source>
        <dbReference type="PROSITE-ProRule" id="PRU00192"/>
    </source>
</evidence>
<dbReference type="InterPro" id="IPR001452">
    <property type="entry name" value="SH3_domain"/>
</dbReference>
<evidence type="ECO:0000313" key="7">
    <source>
        <dbReference type="Proteomes" id="UP000799539"/>
    </source>
</evidence>
<dbReference type="SUPFAM" id="SSF50044">
    <property type="entry name" value="SH3-domain"/>
    <property type="match status" value="1"/>
</dbReference>
<proteinExistence type="inferred from homology"/>
<dbReference type="Gene3D" id="2.30.30.40">
    <property type="entry name" value="SH3 Domains"/>
    <property type="match status" value="1"/>
</dbReference>
<dbReference type="InterPro" id="IPR007461">
    <property type="entry name" value="Ysc84_actin-binding"/>
</dbReference>
<dbReference type="PROSITE" id="PS50002">
    <property type="entry name" value="SH3"/>
    <property type="match status" value="1"/>
</dbReference>
<dbReference type="GO" id="GO:0051017">
    <property type="term" value="P:actin filament bundle assembly"/>
    <property type="evidence" value="ECO:0007669"/>
    <property type="project" value="TreeGrafter"/>
</dbReference>
<evidence type="ECO:0000259" key="5">
    <source>
        <dbReference type="PROSITE" id="PS50002"/>
    </source>
</evidence>
<feature type="region of interest" description="Disordered" evidence="4">
    <location>
        <begin position="248"/>
        <end position="339"/>
    </location>
</feature>
<dbReference type="CDD" id="cd11525">
    <property type="entry name" value="SYLF_SH3YL1_like"/>
    <property type="match status" value="1"/>
</dbReference>
<feature type="domain" description="SH3" evidence="5">
    <location>
        <begin position="342"/>
        <end position="401"/>
    </location>
</feature>
<dbReference type="CDD" id="cd11842">
    <property type="entry name" value="SH3_Ysc84p_like"/>
    <property type="match status" value="1"/>
</dbReference>
<evidence type="ECO:0000256" key="4">
    <source>
        <dbReference type="SAM" id="MobiDB-lite"/>
    </source>
</evidence>
<name>A0A6A6FDM5_9PEZI</name>
<dbReference type="InterPro" id="IPR036028">
    <property type="entry name" value="SH3-like_dom_sf"/>
</dbReference>
<dbReference type="OrthoDB" id="443981at2759"/>
<keyword evidence="2 3" id="KW-0728">SH3 domain</keyword>
<dbReference type="SMART" id="SM00326">
    <property type="entry name" value="SH3"/>
    <property type="match status" value="1"/>
</dbReference>
<dbReference type="EMBL" id="ML992676">
    <property type="protein sequence ID" value="KAF2211494.1"/>
    <property type="molecule type" value="Genomic_DNA"/>
</dbReference>
<protein>
    <recommendedName>
        <fullName evidence="5">SH3 domain-containing protein</fullName>
    </recommendedName>
</protein>
<organism evidence="6 7">
    <name type="scientific">Cercospora zeae-maydis SCOH1-5</name>
    <dbReference type="NCBI Taxonomy" id="717836"/>
    <lineage>
        <taxon>Eukaryota</taxon>
        <taxon>Fungi</taxon>
        <taxon>Dikarya</taxon>
        <taxon>Ascomycota</taxon>
        <taxon>Pezizomycotina</taxon>
        <taxon>Dothideomycetes</taxon>
        <taxon>Dothideomycetidae</taxon>
        <taxon>Mycosphaerellales</taxon>
        <taxon>Mycosphaerellaceae</taxon>
        <taxon>Cercospora</taxon>
    </lineage>
</organism>
<dbReference type="Proteomes" id="UP000799539">
    <property type="component" value="Unassembled WGS sequence"/>
</dbReference>
<evidence type="ECO:0000313" key="6">
    <source>
        <dbReference type="EMBL" id="KAF2211494.1"/>
    </source>
</evidence>
<dbReference type="InterPro" id="IPR051702">
    <property type="entry name" value="SH3_domain_YSC84-like"/>
</dbReference>
<dbReference type="PANTHER" id="PTHR15629:SF2">
    <property type="entry name" value="SH3 DOMAIN-CONTAINING YSC84-LIKE PROTEIN 1"/>
    <property type="match status" value="1"/>
</dbReference>
<evidence type="ECO:0000256" key="1">
    <source>
        <dbReference type="ARBA" id="ARBA00007761"/>
    </source>
</evidence>
<dbReference type="FunFam" id="2.30.30.40:FF:000100">
    <property type="entry name" value="SH3 domain-containing YSC84-like protein 1"/>
    <property type="match status" value="1"/>
</dbReference>
<feature type="compositionally biased region" description="Polar residues" evidence="4">
    <location>
        <begin position="258"/>
        <end position="311"/>
    </location>
</feature>
<dbReference type="InterPro" id="IPR033643">
    <property type="entry name" value="SYLF_SH3YL1-like"/>
</dbReference>
<dbReference type="GO" id="GO:0051666">
    <property type="term" value="P:actin cortical patch localization"/>
    <property type="evidence" value="ECO:0007669"/>
    <property type="project" value="TreeGrafter"/>
</dbReference>
<evidence type="ECO:0000256" key="2">
    <source>
        <dbReference type="ARBA" id="ARBA00022443"/>
    </source>
</evidence>
<dbReference type="Pfam" id="PF00018">
    <property type="entry name" value="SH3_1"/>
    <property type="match status" value="1"/>
</dbReference>
<dbReference type="PANTHER" id="PTHR15629">
    <property type="entry name" value="SH3YL1 PROTEIN"/>
    <property type="match status" value="1"/>
</dbReference>
<accession>A0A6A6FDM5</accession>
<dbReference type="Pfam" id="PF04366">
    <property type="entry name" value="Ysc84"/>
    <property type="match status" value="1"/>
</dbReference>
<gene>
    <name evidence="6" type="ORF">CERZMDRAFT_98381</name>
</gene>
<keyword evidence="7" id="KW-1185">Reference proteome</keyword>
<dbReference type="GO" id="GO:0030479">
    <property type="term" value="C:actin cortical patch"/>
    <property type="evidence" value="ECO:0007669"/>
    <property type="project" value="TreeGrafter"/>
</dbReference>
<sequence>MPPFLNNPLPSSMRSECKKCGRILASFIDPRQAFGPDKVIPPSILANAKGLAIITIFKAGFLGSGRFGSGVVVARLADGTWSAPSAIGTIGGGFGGQIGFELTDFVFILNDANAVKTFSQVGSLTLGGNVSIAAGPVGRNAEAAGAASLKSVSGVFAYSKTKGLFAGVSLEGSVLIERRDANEKMYGRKLTARELLGGNVPVPPQAEPLTRVLNSRVFAGVGGSFRDDAIYNDVPVYDDSHEDVIWQGRTGDGYNAGIPTQRTGDFRQNNEFGAPNRASTWTDKQTSSARANPNETFDTMGSRSRSSTLGDQSEYVYSDRKGPAPGRPSAPKPAFGSKLATASPGQAIAKFTFEADQPGDLGFKKGEVIDIVKRTESEADWWTGRIGNREGIFPSNYVEVV</sequence>
<comment type="similarity">
    <text evidence="1">Belongs to the SH3YL1 family.</text>
</comment>
<reference evidence="6" key="1">
    <citation type="journal article" date="2020" name="Stud. Mycol.">
        <title>101 Dothideomycetes genomes: a test case for predicting lifestyles and emergence of pathogens.</title>
        <authorList>
            <person name="Haridas S."/>
            <person name="Albert R."/>
            <person name="Binder M."/>
            <person name="Bloem J."/>
            <person name="Labutti K."/>
            <person name="Salamov A."/>
            <person name="Andreopoulos B."/>
            <person name="Baker S."/>
            <person name="Barry K."/>
            <person name="Bills G."/>
            <person name="Bluhm B."/>
            <person name="Cannon C."/>
            <person name="Castanera R."/>
            <person name="Culley D."/>
            <person name="Daum C."/>
            <person name="Ezra D."/>
            <person name="Gonzalez J."/>
            <person name="Henrissat B."/>
            <person name="Kuo A."/>
            <person name="Liang C."/>
            <person name="Lipzen A."/>
            <person name="Lutzoni F."/>
            <person name="Magnuson J."/>
            <person name="Mondo S."/>
            <person name="Nolan M."/>
            <person name="Ohm R."/>
            <person name="Pangilinan J."/>
            <person name="Park H.-J."/>
            <person name="Ramirez L."/>
            <person name="Alfaro M."/>
            <person name="Sun H."/>
            <person name="Tritt A."/>
            <person name="Yoshinaga Y."/>
            <person name="Zwiers L.-H."/>
            <person name="Turgeon B."/>
            <person name="Goodwin S."/>
            <person name="Spatafora J."/>
            <person name="Crous P."/>
            <person name="Grigoriev I."/>
        </authorList>
    </citation>
    <scope>NUCLEOTIDE SEQUENCE</scope>
    <source>
        <strain evidence="6">SCOH1-5</strain>
    </source>
</reference>